<accession>A0ABW6AB78</accession>
<dbReference type="RefSeq" id="WP_386101072.1">
    <property type="nucleotide sequence ID" value="NZ_JBHUOZ010000003.1"/>
</dbReference>
<reference evidence="2" key="1">
    <citation type="journal article" date="2019" name="Int. J. Syst. Evol. Microbiol.">
        <title>The Global Catalogue of Microorganisms (GCM) 10K type strain sequencing project: providing services to taxonomists for standard genome sequencing and annotation.</title>
        <authorList>
            <consortium name="The Broad Institute Genomics Platform"/>
            <consortium name="The Broad Institute Genome Sequencing Center for Infectious Disease"/>
            <person name="Wu L."/>
            <person name="Ma J."/>
        </authorList>
    </citation>
    <scope>NUCLEOTIDE SEQUENCE [LARGE SCALE GENOMIC DNA]</scope>
    <source>
        <strain evidence="2">KCTC 23299</strain>
    </source>
</reference>
<organism evidence="1 2">
    <name type="scientific">Terrimonas rubra</name>
    <dbReference type="NCBI Taxonomy" id="1035890"/>
    <lineage>
        <taxon>Bacteria</taxon>
        <taxon>Pseudomonadati</taxon>
        <taxon>Bacteroidota</taxon>
        <taxon>Chitinophagia</taxon>
        <taxon>Chitinophagales</taxon>
        <taxon>Chitinophagaceae</taxon>
        <taxon>Terrimonas</taxon>
    </lineage>
</organism>
<evidence type="ECO:0000313" key="2">
    <source>
        <dbReference type="Proteomes" id="UP001597511"/>
    </source>
</evidence>
<evidence type="ECO:0000313" key="1">
    <source>
        <dbReference type="EMBL" id="MFD2921212.1"/>
    </source>
</evidence>
<protein>
    <recommendedName>
        <fullName evidence="3">HNH endonuclease</fullName>
    </recommendedName>
</protein>
<sequence length="325" mass="38041">MIAIPYKIVDNTIGVFNTEIDTFIVQLVNNLNRMRSDKRLKLTREKKDYINEIISHSKDLIIAKPKKLDQYRQAFDKIITPADMASKQFESFRNRLIKELGYTTRRSDFYPKYFRKIGIKSCVYCNAHLTVAIEKVTQLRTKQKFTYKAKFQVDHYWPKSKYPCFSISLYNLYPVCGSCNNCKSFHDLEFLLYSDSKTSIISSFKFNLVPGSVANYLLSRKIEDINFTFNEPPVLPTVKKFQEVFDIQGIYDTQKDLAEELILKAEVYTAPYRLKLKKQFPKLFTTPGIFNRILLGNYSSEEDIHKRPMAKFTIDIARQVGLIKK</sequence>
<dbReference type="Gene3D" id="1.10.30.50">
    <property type="match status" value="1"/>
</dbReference>
<name>A0ABW6AB78_9BACT</name>
<comment type="caution">
    <text evidence="1">The sequence shown here is derived from an EMBL/GenBank/DDBJ whole genome shotgun (WGS) entry which is preliminary data.</text>
</comment>
<proteinExistence type="predicted"/>
<gene>
    <name evidence="1" type="ORF">ACFS6H_15915</name>
</gene>
<dbReference type="EMBL" id="JBHUOZ010000003">
    <property type="protein sequence ID" value="MFD2921212.1"/>
    <property type="molecule type" value="Genomic_DNA"/>
</dbReference>
<dbReference type="Proteomes" id="UP001597511">
    <property type="component" value="Unassembled WGS sequence"/>
</dbReference>
<keyword evidence="2" id="KW-1185">Reference proteome</keyword>
<evidence type="ECO:0008006" key="3">
    <source>
        <dbReference type="Google" id="ProtNLM"/>
    </source>
</evidence>